<proteinExistence type="predicted"/>
<keyword evidence="2" id="KW-1185">Reference proteome</keyword>
<dbReference type="FunCoup" id="E3LRM5">
    <property type="interactions" value="521"/>
</dbReference>
<dbReference type="eggNOG" id="ENOG502THYR">
    <property type="taxonomic scope" value="Eukaryota"/>
</dbReference>
<dbReference type="PANTHER" id="PTHR31006:SF9">
    <property type="entry name" value="F-BOX DOMAIN-CONTAINING PROTEIN"/>
    <property type="match status" value="1"/>
</dbReference>
<accession>E3LRM5</accession>
<dbReference type="OMA" id="MEDWYFR"/>
<dbReference type="HOGENOM" id="CLU_804722_0_0_1"/>
<dbReference type="InParanoid" id="E3LRM5"/>
<protein>
    <recommendedName>
        <fullName evidence="3">F-box domain-containing protein</fullName>
    </recommendedName>
</protein>
<evidence type="ECO:0000313" key="1">
    <source>
        <dbReference type="EMBL" id="EFP07765.1"/>
    </source>
</evidence>
<dbReference type="AlphaFoldDB" id="E3LRM5"/>
<reference evidence="1" key="1">
    <citation type="submission" date="2007-07" db="EMBL/GenBank/DDBJ databases">
        <title>PCAP assembly of the Caenorhabditis remanei genome.</title>
        <authorList>
            <consortium name="The Caenorhabditis remanei Sequencing Consortium"/>
            <person name="Wilson R.K."/>
        </authorList>
    </citation>
    <scope>NUCLEOTIDE SEQUENCE [LARGE SCALE GENOMIC DNA]</scope>
    <source>
        <strain evidence="1">PB4641</strain>
    </source>
</reference>
<gene>
    <name evidence="1" type="ORF">CRE_26363</name>
</gene>
<dbReference type="OrthoDB" id="5863040at2759"/>
<dbReference type="InterPro" id="IPR042317">
    <property type="entry name" value="She-1-like"/>
</dbReference>
<sequence length="345" mass="40119">MTSWSSLPAEMKSEVLKYTNFLTCNNVRLCSQADKEAVESMKAKVPFLKIGISLEAVNLLIIQNPNEILRIDLIAEENKIYRSQNLDIGKDSTIMKSDSFLEEISNFLNGIFQRKLEIESCLIENKDVPTHHEMLKFIEKKLPATCPKRLVLSGKFFSNTHKSLPFLKKEKKPEVLIRNWKKNISKRWEGYSLPIIKIYEVSKWKSKYGNQEDIIAWTAIELVTYIARIASNPIYRTHWLPGYHVENNERSLNSYGGTFEQLVNQTPSKTNIKFRFPNYDTYKLRMDSKKINFVKFTECGISMQVGSPQNIDMLDSTCSLEFMCPRCANHSMEDWYFREVIGNLH</sequence>
<organism evidence="2">
    <name type="scientific">Caenorhabditis remanei</name>
    <name type="common">Caenorhabditis vulgaris</name>
    <dbReference type="NCBI Taxonomy" id="31234"/>
    <lineage>
        <taxon>Eukaryota</taxon>
        <taxon>Metazoa</taxon>
        <taxon>Ecdysozoa</taxon>
        <taxon>Nematoda</taxon>
        <taxon>Chromadorea</taxon>
        <taxon>Rhabditida</taxon>
        <taxon>Rhabditina</taxon>
        <taxon>Rhabditomorpha</taxon>
        <taxon>Rhabditoidea</taxon>
        <taxon>Rhabditidae</taxon>
        <taxon>Peloderinae</taxon>
        <taxon>Caenorhabditis</taxon>
    </lineage>
</organism>
<dbReference type="PANTHER" id="PTHR31006">
    <property type="entry name" value="F-BOX DOMAIN-CONTAINING PROTEIN-RELATED-RELATED"/>
    <property type="match status" value="1"/>
</dbReference>
<name>E3LRM5_CAERE</name>
<evidence type="ECO:0008006" key="3">
    <source>
        <dbReference type="Google" id="ProtNLM"/>
    </source>
</evidence>
<dbReference type="Proteomes" id="UP000008281">
    <property type="component" value="Unassembled WGS sequence"/>
</dbReference>
<dbReference type="EMBL" id="DS268413">
    <property type="protein sequence ID" value="EFP07765.1"/>
    <property type="molecule type" value="Genomic_DNA"/>
</dbReference>
<evidence type="ECO:0000313" key="2">
    <source>
        <dbReference type="Proteomes" id="UP000008281"/>
    </source>
</evidence>